<evidence type="ECO:0000256" key="1">
    <source>
        <dbReference type="ARBA" id="ARBA00008857"/>
    </source>
</evidence>
<evidence type="ECO:0000313" key="6">
    <source>
        <dbReference type="EMBL" id="ADE53354.1"/>
    </source>
</evidence>
<keyword evidence="2" id="KW-0229">DNA integration</keyword>
<dbReference type="eggNOG" id="COG4974">
    <property type="taxonomic scope" value="Bacteria"/>
</dbReference>
<dbReference type="OrthoDB" id="9801717at2"/>
<evidence type="ECO:0000256" key="2">
    <source>
        <dbReference type="ARBA" id="ARBA00022908"/>
    </source>
</evidence>
<comment type="similarity">
    <text evidence="1">Belongs to the 'phage' integrase family.</text>
</comment>
<evidence type="ECO:0000259" key="5">
    <source>
        <dbReference type="PROSITE" id="PS51898"/>
    </source>
</evidence>
<dbReference type="GO" id="GO:0006310">
    <property type="term" value="P:DNA recombination"/>
    <property type="evidence" value="ECO:0007669"/>
    <property type="project" value="UniProtKB-KW"/>
</dbReference>
<dbReference type="EMBL" id="CP001998">
    <property type="protein sequence ID" value="ADE53354.1"/>
    <property type="molecule type" value="Genomic_DNA"/>
</dbReference>
<dbReference type="PROSITE" id="PS51898">
    <property type="entry name" value="TYR_RECOMBINASE"/>
    <property type="match status" value="1"/>
</dbReference>
<dbReference type="InterPro" id="IPR013762">
    <property type="entry name" value="Integrase-like_cat_sf"/>
</dbReference>
<proteinExistence type="inferred from homology"/>
<dbReference type="InterPro" id="IPR002104">
    <property type="entry name" value="Integrase_catalytic"/>
</dbReference>
<dbReference type="PANTHER" id="PTHR30349">
    <property type="entry name" value="PHAGE INTEGRASE-RELATED"/>
    <property type="match status" value="1"/>
</dbReference>
<dbReference type="InterPro" id="IPR050090">
    <property type="entry name" value="Tyrosine_recombinase_XerCD"/>
</dbReference>
<dbReference type="Proteomes" id="UP000000925">
    <property type="component" value="Chromosome"/>
</dbReference>
<dbReference type="GO" id="GO:0003677">
    <property type="term" value="F:DNA binding"/>
    <property type="evidence" value="ECO:0007669"/>
    <property type="project" value="UniProtKB-KW"/>
</dbReference>
<dbReference type="InterPro" id="IPR011946">
    <property type="entry name" value="Integrase_integron-type"/>
</dbReference>
<dbReference type="KEGG" id="caa:Caka_0329"/>
<feature type="domain" description="Tyr recombinase" evidence="5">
    <location>
        <begin position="226"/>
        <end position="440"/>
    </location>
</feature>
<dbReference type="InterPro" id="IPR011010">
    <property type="entry name" value="DNA_brk_join_enz"/>
</dbReference>
<dbReference type="PANTHER" id="PTHR30349:SF64">
    <property type="entry name" value="PROPHAGE INTEGRASE INTD-RELATED"/>
    <property type="match status" value="1"/>
</dbReference>
<dbReference type="Gene3D" id="1.10.150.130">
    <property type="match status" value="1"/>
</dbReference>
<sequence>MKKVHFPRWAEVLEQSDHGVEVKESYRVTVRWYLSWCARHGVACSVESARDFMSWAEREKHPKDWVLARWKDAIRWFFVTGRQQGSGLSVGSLEVEQVGHRVSEVAVCDEATESENGLEREQPMEGKTEDELQILATMRRLGMSLRTERSYLGHYRNFVRQQSVQDGCSMTASAVKCYLDHMAMDRGVASSTQKQALNALVFVAKQVFMVDLGEIGEYVRAKAGKRIPVVLSQAELRALFEQMESEKLLMAEVQYASGLRVSELVRLRIQDLDFSRGQIVIRSGKGNKDRIVPLSEKAAPGLRTHLELVETFFREDQERTDLAGVYLPEALARRHSNAGRDWRWQWVWPSRKVSVDPRSGKLRRHHVLDRAYQRTIREAALAAGITKRVTSHALRHSFATHMLENGTDIRTVQDLLGHRRIETTQTYLHVMQKLGAGVESPLDILYAS</sequence>
<dbReference type="AlphaFoldDB" id="D5EME8"/>
<name>D5EME8_CORAD</name>
<reference evidence="6 7" key="1">
    <citation type="journal article" date="2010" name="Stand. Genomic Sci.">
        <title>Complete genome sequence of Coraliomargarita akajimensis type strain (04OKA010-24).</title>
        <authorList>
            <person name="Mavromatis K."/>
            <person name="Abt B."/>
            <person name="Brambilla E."/>
            <person name="Lapidus A."/>
            <person name="Copeland A."/>
            <person name="Deshpande S."/>
            <person name="Nolan M."/>
            <person name="Lucas S."/>
            <person name="Tice H."/>
            <person name="Cheng J.F."/>
            <person name="Han C."/>
            <person name="Detter J.C."/>
            <person name="Woyke T."/>
            <person name="Goodwin L."/>
            <person name="Pitluck S."/>
            <person name="Held B."/>
            <person name="Brettin T."/>
            <person name="Tapia R."/>
            <person name="Ivanova N."/>
            <person name="Mikhailova N."/>
            <person name="Pati A."/>
            <person name="Liolios K."/>
            <person name="Chen A."/>
            <person name="Palaniappan K."/>
            <person name="Land M."/>
            <person name="Hauser L."/>
            <person name="Chang Y.J."/>
            <person name="Jeffries C.D."/>
            <person name="Rohde M."/>
            <person name="Goker M."/>
            <person name="Bristow J."/>
            <person name="Eisen J.A."/>
            <person name="Markowitz V."/>
            <person name="Hugenholtz P."/>
            <person name="Klenk H.P."/>
            <person name="Kyrpides N.C."/>
        </authorList>
    </citation>
    <scope>NUCLEOTIDE SEQUENCE [LARGE SCALE GENOMIC DNA]</scope>
    <source>
        <strain evidence="7">DSM 45221 / IAM 15411 / JCM 23193 / KCTC 12865</strain>
    </source>
</reference>
<organism evidence="6 7">
    <name type="scientific">Coraliomargarita akajimensis (strain DSM 45221 / IAM 15411 / JCM 23193 / KCTC 12865 / 04OKA010-24)</name>
    <dbReference type="NCBI Taxonomy" id="583355"/>
    <lineage>
        <taxon>Bacteria</taxon>
        <taxon>Pseudomonadati</taxon>
        <taxon>Verrucomicrobiota</taxon>
        <taxon>Opitutia</taxon>
        <taxon>Puniceicoccales</taxon>
        <taxon>Coraliomargaritaceae</taxon>
        <taxon>Coraliomargarita</taxon>
    </lineage>
</organism>
<protein>
    <submittedName>
        <fullName evidence="6">Integron integrase</fullName>
    </submittedName>
</protein>
<dbReference type="HOGENOM" id="CLU_027562_37_0_0"/>
<dbReference type="Pfam" id="PF13495">
    <property type="entry name" value="Phage_int_SAM_4"/>
    <property type="match status" value="1"/>
</dbReference>
<accession>D5EME8</accession>
<dbReference type="STRING" id="583355.Caka_0329"/>
<keyword evidence="4" id="KW-0233">DNA recombination</keyword>
<evidence type="ECO:0000256" key="4">
    <source>
        <dbReference type="ARBA" id="ARBA00023172"/>
    </source>
</evidence>
<dbReference type="InterPro" id="IPR010998">
    <property type="entry name" value="Integrase_recombinase_N"/>
</dbReference>
<dbReference type="GO" id="GO:0015074">
    <property type="term" value="P:DNA integration"/>
    <property type="evidence" value="ECO:0007669"/>
    <property type="project" value="UniProtKB-KW"/>
</dbReference>
<gene>
    <name evidence="6" type="ordered locus">Caka_0329</name>
</gene>
<dbReference type="Gene3D" id="1.10.443.10">
    <property type="entry name" value="Intergrase catalytic core"/>
    <property type="match status" value="1"/>
</dbReference>
<dbReference type="SUPFAM" id="SSF56349">
    <property type="entry name" value="DNA breaking-rejoining enzymes"/>
    <property type="match status" value="1"/>
</dbReference>
<dbReference type="Pfam" id="PF00589">
    <property type="entry name" value="Phage_integrase"/>
    <property type="match status" value="1"/>
</dbReference>
<evidence type="ECO:0000256" key="3">
    <source>
        <dbReference type="ARBA" id="ARBA00023125"/>
    </source>
</evidence>
<keyword evidence="3" id="KW-0238">DNA-binding</keyword>
<dbReference type="NCBIfam" id="TIGR02249">
    <property type="entry name" value="integrase_gron"/>
    <property type="match status" value="1"/>
</dbReference>
<dbReference type="RefSeq" id="WP_013042079.1">
    <property type="nucleotide sequence ID" value="NC_014008.1"/>
</dbReference>
<evidence type="ECO:0000313" key="7">
    <source>
        <dbReference type="Proteomes" id="UP000000925"/>
    </source>
</evidence>
<dbReference type="InterPro" id="IPR004107">
    <property type="entry name" value="Integrase_SAM-like_N"/>
</dbReference>
<keyword evidence="7" id="KW-1185">Reference proteome</keyword>